<evidence type="ECO:0000313" key="2">
    <source>
        <dbReference type="Proteomes" id="UP000655759"/>
    </source>
</evidence>
<gene>
    <name evidence="1" type="ORF">NUZ5A_20065</name>
</gene>
<evidence type="ECO:0000313" key="1">
    <source>
        <dbReference type="EMBL" id="CAE6485851.1"/>
    </source>
</evidence>
<dbReference type="RefSeq" id="WP_205097637.1">
    <property type="nucleotide sequence ID" value="NZ_CAJNAQ010000002.1"/>
</dbReference>
<name>A0A812F0I8_9ARCH</name>
<dbReference type="Proteomes" id="UP000655759">
    <property type="component" value="Unassembled WGS sequence"/>
</dbReference>
<accession>A0A812F0I8</accession>
<sequence>MPSQRILEELDLLRKYYPNLEFVEQGLWIRISDYQLPQEKQWNRVTTDVVFQVPAAYPGAPPYGIYVPSGLRCGGVIPNNYQEPACQQPPFGGQWSMFSWTPDDGQWRPSSILSGTNLLNVVRGFTDRFIQGE</sequence>
<organism evidence="1 2">
    <name type="scientific">Candidatus Nitrosotenuis uzonensis</name>
    <dbReference type="NCBI Taxonomy" id="1407055"/>
    <lineage>
        <taxon>Archaea</taxon>
        <taxon>Nitrososphaerota</taxon>
        <taxon>Candidatus Nitrosotenuis</taxon>
    </lineage>
</organism>
<protein>
    <submittedName>
        <fullName evidence="1">Uncharacterized protein</fullName>
    </submittedName>
</protein>
<comment type="caution">
    <text evidence="1">The sequence shown here is derived from an EMBL/GenBank/DDBJ whole genome shotgun (WGS) entry which is preliminary data.</text>
</comment>
<reference evidence="1" key="1">
    <citation type="submission" date="2021-02" db="EMBL/GenBank/DDBJ databases">
        <authorList>
            <person name="Han P."/>
        </authorList>
    </citation>
    <scope>NUCLEOTIDE SEQUENCE</scope>
    <source>
        <strain evidence="1">Candidatus Nitrosotenuis uzonensis 5A</strain>
    </source>
</reference>
<dbReference type="AlphaFoldDB" id="A0A812F0I8"/>
<dbReference type="EMBL" id="CAJNAQ010000002">
    <property type="protein sequence ID" value="CAE6485851.1"/>
    <property type="molecule type" value="Genomic_DNA"/>
</dbReference>
<proteinExistence type="predicted"/>